<keyword evidence="3" id="KW-1185">Reference proteome</keyword>
<feature type="transmembrane region" description="Helical" evidence="1">
    <location>
        <begin position="38"/>
        <end position="55"/>
    </location>
</feature>
<accession>A0A562SRC9</accession>
<comment type="caution">
    <text evidence="2">The sequence shown here is derived from an EMBL/GenBank/DDBJ whole genome shotgun (WGS) entry which is preliminary data.</text>
</comment>
<name>A0A562SRC9_9BACT</name>
<organism evidence="2 3">
    <name type="scientific">Lacibacter cauensis</name>
    <dbReference type="NCBI Taxonomy" id="510947"/>
    <lineage>
        <taxon>Bacteria</taxon>
        <taxon>Pseudomonadati</taxon>
        <taxon>Bacteroidota</taxon>
        <taxon>Chitinophagia</taxon>
        <taxon>Chitinophagales</taxon>
        <taxon>Chitinophagaceae</taxon>
        <taxon>Lacibacter</taxon>
    </lineage>
</organism>
<protein>
    <submittedName>
        <fullName evidence="2">Uncharacterized protein</fullName>
    </submittedName>
</protein>
<reference evidence="2 3" key="1">
    <citation type="journal article" date="2015" name="Stand. Genomic Sci.">
        <title>Genomic Encyclopedia of Bacterial and Archaeal Type Strains, Phase III: the genomes of soil and plant-associated and newly described type strains.</title>
        <authorList>
            <person name="Whitman W.B."/>
            <person name="Woyke T."/>
            <person name="Klenk H.P."/>
            <person name="Zhou Y."/>
            <person name="Lilburn T.G."/>
            <person name="Beck B.J."/>
            <person name="De Vos P."/>
            <person name="Vandamme P."/>
            <person name="Eisen J.A."/>
            <person name="Garrity G."/>
            <person name="Hugenholtz P."/>
            <person name="Kyrpides N.C."/>
        </authorList>
    </citation>
    <scope>NUCLEOTIDE SEQUENCE [LARGE SCALE GENOMIC DNA]</scope>
    <source>
        <strain evidence="2 3">CGMCC 1.7271</strain>
    </source>
</reference>
<dbReference type="AlphaFoldDB" id="A0A562SRC9"/>
<dbReference type="RefSeq" id="WP_144886104.1">
    <property type="nucleotide sequence ID" value="NZ_VLLE01000003.1"/>
</dbReference>
<evidence type="ECO:0000313" key="3">
    <source>
        <dbReference type="Proteomes" id="UP000316167"/>
    </source>
</evidence>
<keyword evidence="1" id="KW-0812">Transmembrane</keyword>
<keyword evidence="1" id="KW-0472">Membrane</keyword>
<evidence type="ECO:0000256" key="1">
    <source>
        <dbReference type="SAM" id="Phobius"/>
    </source>
</evidence>
<keyword evidence="1" id="KW-1133">Transmembrane helix</keyword>
<dbReference type="EMBL" id="VLLE01000003">
    <property type="protein sequence ID" value="TWI83817.1"/>
    <property type="molecule type" value="Genomic_DNA"/>
</dbReference>
<sequence length="64" mass="6956">MQSKILSRLKTFRLLSIILLLLGAALLAFMVTVEGEPGAIPLFLCLTGILSFLFIQKKINAHAG</sequence>
<proteinExistence type="predicted"/>
<dbReference type="OrthoDB" id="1525374at2"/>
<gene>
    <name evidence="2" type="ORF">IQ13_1935</name>
</gene>
<feature type="transmembrane region" description="Helical" evidence="1">
    <location>
        <begin position="12"/>
        <end position="32"/>
    </location>
</feature>
<dbReference type="Proteomes" id="UP000316167">
    <property type="component" value="Unassembled WGS sequence"/>
</dbReference>
<evidence type="ECO:0000313" key="2">
    <source>
        <dbReference type="EMBL" id="TWI83817.1"/>
    </source>
</evidence>